<dbReference type="GO" id="GO:0016236">
    <property type="term" value="P:macroautophagy"/>
    <property type="evidence" value="ECO:0007669"/>
    <property type="project" value="InterPro"/>
</dbReference>
<dbReference type="Pfam" id="PF22956">
    <property type="entry name" value="VPS15-like_hel"/>
    <property type="match status" value="1"/>
</dbReference>
<keyword evidence="7" id="KW-0547">Nucleotide-binding</keyword>
<dbReference type="GO" id="GO:0034272">
    <property type="term" value="C:phosphatidylinositol 3-kinase complex, class III, type II"/>
    <property type="evidence" value="ECO:0007669"/>
    <property type="project" value="TreeGrafter"/>
</dbReference>
<dbReference type="PROSITE" id="PS00108">
    <property type="entry name" value="PROTEIN_KINASE_ST"/>
    <property type="match status" value="1"/>
</dbReference>
<dbReference type="GO" id="GO:0005524">
    <property type="term" value="F:ATP binding"/>
    <property type="evidence" value="ECO:0007669"/>
    <property type="project" value="UniProtKB-KW"/>
</dbReference>
<dbReference type="SUPFAM" id="SSF50978">
    <property type="entry name" value="WD40 repeat-like"/>
    <property type="match status" value="1"/>
</dbReference>
<evidence type="ECO:0000256" key="5">
    <source>
        <dbReference type="ARBA" id="ARBA00022679"/>
    </source>
</evidence>
<feature type="repeat" description="WD" evidence="10">
    <location>
        <begin position="1308"/>
        <end position="1341"/>
    </location>
</feature>
<dbReference type="InterPro" id="IPR011989">
    <property type="entry name" value="ARM-like"/>
</dbReference>
<dbReference type="PANTHER" id="PTHR17583">
    <property type="entry name" value="PHOSPHOINOSITIDE 3-KINASE REGULATORY SUBUNIT 4"/>
    <property type="match status" value="1"/>
</dbReference>
<evidence type="ECO:0000259" key="12">
    <source>
        <dbReference type="PROSITE" id="PS50011"/>
    </source>
</evidence>
<evidence type="ECO:0000256" key="6">
    <source>
        <dbReference type="ARBA" id="ARBA00022737"/>
    </source>
</evidence>
<dbReference type="PROSITE" id="PS50082">
    <property type="entry name" value="WD_REPEATS_2"/>
    <property type="match status" value="2"/>
</dbReference>
<proteinExistence type="predicted"/>
<dbReference type="SMART" id="SM00320">
    <property type="entry name" value="WD40"/>
    <property type="match status" value="5"/>
</dbReference>
<evidence type="ECO:0000256" key="8">
    <source>
        <dbReference type="ARBA" id="ARBA00022777"/>
    </source>
</evidence>
<dbReference type="GO" id="GO:0034271">
    <property type="term" value="C:phosphatidylinositol 3-kinase complex, class III, type I"/>
    <property type="evidence" value="ECO:0007669"/>
    <property type="project" value="TreeGrafter"/>
</dbReference>
<dbReference type="OrthoDB" id="242910at2759"/>
<dbReference type="GO" id="GO:0006623">
    <property type="term" value="P:protein targeting to vacuole"/>
    <property type="evidence" value="ECO:0007669"/>
    <property type="project" value="TreeGrafter"/>
</dbReference>
<protein>
    <recommendedName>
        <fullName evidence="2">non-specific serine/threonine protein kinase</fullName>
        <ecNumber evidence="2">2.7.11.1</ecNumber>
    </recommendedName>
</protein>
<evidence type="ECO:0000256" key="9">
    <source>
        <dbReference type="ARBA" id="ARBA00022840"/>
    </source>
</evidence>
<evidence type="ECO:0000256" key="1">
    <source>
        <dbReference type="ARBA" id="ARBA00004419"/>
    </source>
</evidence>
<dbReference type="InterPro" id="IPR001680">
    <property type="entry name" value="WD40_rpt"/>
</dbReference>
<dbReference type="InterPro" id="IPR036322">
    <property type="entry name" value="WD40_repeat_dom_sf"/>
</dbReference>
<dbReference type="InterPro" id="IPR015943">
    <property type="entry name" value="WD40/YVTN_repeat-like_dom_sf"/>
</dbReference>
<dbReference type="EC" id="2.7.11.1" evidence="2"/>
<keyword evidence="9" id="KW-0067">ATP-binding</keyword>
<dbReference type="RefSeq" id="XP_066916491.1">
    <property type="nucleotide sequence ID" value="XM_067060390.1"/>
</dbReference>
<dbReference type="Pfam" id="PF00400">
    <property type="entry name" value="WD40"/>
    <property type="match status" value="3"/>
</dbReference>
<keyword evidence="3" id="KW-0723">Serine/threonine-protein kinase</keyword>
<feature type="domain" description="Protein kinase" evidence="12">
    <location>
        <begin position="26"/>
        <end position="327"/>
    </location>
</feature>
<dbReference type="InterPro" id="IPR008271">
    <property type="entry name" value="Ser/Thr_kinase_AS"/>
</dbReference>
<keyword evidence="5" id="KW-0808">Transferase</keyword>
<reference evidence="13" key="1">
    <citation type="submission" date="2021-01" db="UniProtKB">
        <authorList>
            <consortium name="EnsemblMetazoa"/>
        </authorList>
    </citation>
    <scope>IDENTIFICATION</scope>
</reference>
<keyword evidence="8" id="KW-0418">Kinase</keyword>
<dbReference type="GO" id="GO:0071561">
    <property type="term" value="C:nucleus-vacuole junction"/>
    <property type="evidence" value="ECO:0007669"/>
    <property type="project" value="TreeGrafter"/>
</dbReference>
<name>A0A7M5XNB6_9CNID</name>
<dbReference type="InterPro" id="IPR000719">
    <property type="entry name" value="Prot_kinase_dom"/>
</dbReference>
<dbReference type="GO" id="GO:0005776">
    <property type="term" value="C:autophagosome"/>
    <property type="evidence" value="ECO:0007669"/>
    <property type="project" value="UniProtKB-SubCell"/>
</dbReference>
<keyword evidence="14" id="KW-1185">Reference proteome</keyword>
<feature type="region of interest" description="Disordered" evidence="11">
    <location>
        <begin position="850"/>
        <end position="881"/>
    </location>
</feature>
<dbReference type="PANTHER" id="PTHR17583:SF0">
    <property type="entry name" value="PHOSPHOINOSITIDE 3-KINASE REGULATORY SUBUNIT 4"/>
    <property type="match status" value="1"/>
</dbReference>
<dbReference type="Proteomes" id="UP000594262">
    <property type="component" value="Unplaced"/>
</dbReference>
<dbReference type="GeneID" id="136803669"/>
<dbReference type="SUPFAM" id="SSF56112">
    <property type="entry name" value="Protein kinase-like (PK-like)"/>
    <property type="match status" value="1"/>
</dbReference>
<dbReference type="PROSITE" id="PS50294">
    <property type="entry name" value="WD_REPEATS_REGION"/>
    <property type="match status" value="2"/>
</dbReference>
<dbReference type="GO" id="GO:0004674">
    <property type="term" value="F:protein serine/threonine kinase activity"/>
    <property type="evidence" value="ECO:0007669"/>
    <property type="project" value="UniProtKB-KW"/>
</dbReference>
<dbReference type="EnsemblMetazoa" id="CLYHEMT024272.1">
    <property type="protein sequence ID" value="CLYHEMP024272.1"/>
    <property type="gene ID" value="CLYHEMG024272"/>
</dbReference>
<comment type="subcellular location">
    <subcellularLocation>
        <location evidence="1">Cytoplasmic vesicle</location>
        <location evidence="1">Autophagosome</location>
    </subcellularLocation>
</comment>
<dbReference type="InterPro" id="IPR055231">
    <property type="entry name" value="2AA_helical"/>
</dbReference>
<evidence type="ECO:0000256" key="11">
    <source>
        <dbReference type="SAM" id="MobiDB-lite"/>
    </source>
</evidence>
<feature type="compositionally biased region" description="Polar residues" evidence="11">
    <location>
        <begin position="852"/>
        <end position="880"/>
    </location>
</feature>
<keyword evidence="6" id="KW-0677">Repeat</keyword>
<feature type="repeat" description="WD" evidence="10">
    <location>
        <begin position="967"/>
        <end position="999"/>
    </location>
</feature>
<dbReference type="Gene3D" id="2.130.10.10">
    <property type="entry name" value="YVTN repeat-like/Quinoprotein amine dehydrogenase"/>
    <property type="match status" value="2"/>
</dbReference>
<dbReference type="CDD" id="cd13980">
    <property type="entry name" value="STKc_Vps15"/>
    <property type="match status" value="1"/>
</dbReference>
<sequence>MGNQLSGIAPAQIIGVENYITDVPEFRYESGLGSTRFLKVARAKHKEGYVVIKVFVLHDPSLPLASYQDRINQIATLTATFPNILPFQRSLMTDRAGLLIRQYVHDNLYDRTSTRPFLTTVEKKWIIFQLLCALEQLHGVKICHGDIKTNNIMLTSWNWAMLTDIASFKPVFLPADNPADFNYFFDTSRKRLCYIAPERFVDVNVRMQENSLAGEEFKRDANSPILPMQDFPEASSNELTEAMDIFSVGCVISELFCDGVGLFDLSQLLAYRTGDYNPEPKLQKMDDSIKDMIRHMIQLNPNNRLSAREYMIRYRGTIFPEEFYSFLKNYFTTFASTPVLTPDEKIAKIAKDMETIKHALHAHREDEGDGNVTSGDEYERKEIPLNDNCFVMIVSLVTSCVRSLKFTVSKLTSLDLMLELAHYVNDEVILELLLPYMFSLVQDKVPRVRAKTITTISRCVQLVTVLPKNEVNIFPEYILPKLSLLADDPEVIVQCAFAENIAHLAETALRFLELAQLNNSRGDREEQSQYQVSYDFELDALHELIQNKVVSLLTDTNNIVKRTIMKNGLTRLCVFFGRQKANDVLLSHIITFLNDKHDWQIRADFFESIVGIAVYIGCQSLAILKPLLQTGLKDTEEFVVVSALKALISLVELQLLQKQIIYEFIEDVSRFLCHPNRWIRYAAAGYIISCAKAMSPADVQCRLAPSVQPYLKQPLIQYDNQTILLSILDEPIPRMVYDYIIRSPQAWTFLQRLEHHHQQNTETQFVPSSNEALSQIVRKLKSQGMNYKVEKKLVKLKDVILRLNSYKTNPDMQQGSNEQLYPGLLDLSSLSNVLERREMDLCRMAENRAEAKQQQIQSGKNRQSSKQSIQVSQPGTISIDSTKDTLDMEDRIGASVRIEGEGVATVYTAMTDQAKYAQCKQDVRRLAFYKRDQYVSDIKKQTLLSNVMENKSKPNCWKPKGQLVAHLHEHKAAVNRVVLSDDCKFFATASDDSTVKIWDTNRLDGKALTTRSKYNYTKQVGKINCLTFCQNSKTLACSSDDASIHVFRIDGGHGPNKLPLMIEKKLNLQDEGIAVDMHQFDTGSQQIIAYATVHGYICGWDLRIPKEKFAWKLKNDTKLGLISSFTVDTLQCWTTCGTTDGALVCWDMRFQLPINRIVHRENARVRRVCHHPLQPSWIVASFQGNNEVSMWDLETAAKKHTLWASQYPPLTYSQPSHETVLALHGAHNGQTASFITAGTDKRIRYWDLGRASESSIVTGSATDNLDHWNLQCNNRMIDGTEVFYETYEKKRTNLSIDERPRRGIDEPPTGHHDCITDIAITKEPQNLLISCSKDGVIKVWK</sequence>
<dbReference type="InterPro" id="IPR045162">
    <property type="entry name" value="Vps15-like"/>
</dbReference>
<evidence type="ECO:0000256" key="3">
    <source>
        <dbReference type="ARBA" id="ARBA00022527"/>
    </source>
</evidence>
<organism evidence="13 14">
    <name type="scientific">Clytia hemisphaerica</name>
    <dbReference type="NCBI Taxonomy" id="252671"/>
    <lineage>
        <taxon>Eukaryota</taxon>
        <taxon>Metazoa</taxon>
        <taxon>Cnidaria</taxon>
        <taxon>Hydrozoa</taxon>
        <taxon>Hydroidolina</taxon>
        <taxon>Leptothecata</taxon>
        <taxon>Obeliida</taxon>
        <taxon>Clytiidae</taxon>
        <taxon>Clytia</taxon>
    </lineage>
</organism>
<dbReference type="InterPro" id="IPR016024">
    <property type="entry name" value="ARM-type_fold"/>
</dbReference>
<evidence type="ECO:0000256" key="4">
    <source>
        <dbReference type="ARBA" id="ARBA00022574"/>
    </source>
</evidence>
<evidence type="ECO:0000313" key="14">
    <source>
        <dbReference type="Proteomes" id="UP000594262"/>
    </source>
</evidence>
<accession>A0A7M5XNB6</accession>
<dbReference type="SUPFAM" id="SSF48371">
    <property type="entry name" value="ARM repeat"/>
    <property type="match status" value="1"/>
</dbReference>
<dbReference type="SMART" id="SM00220">
    <property type="entry name" value="S_TKc"/>
    <property type="match status" value="1"/>
</dbReference>
<dbReference type="GO" id="GO:0005770">
    <property type="term" value="C:late endosome"/>
    <property type="evidence" value="ECO:0007669"/>
    <property type="project" value="TreeGrafter"/>
</dbReference>
<dbReference type="GO" id="GO:0045324">
    <property type="term" value="P:late endosome to vacuole transport"/>
    <property type="evidence" value="ECO:0007669"/>
    <property type="project" value="InterPro"/>
</dbReference>
<keyword evidence="4 10" id="KW-0853">WD repeat</keyword>
<dbReference type="Gene3D" id="1.25.10.10">
    <property type="entry name" value="Leucine-rich Repeat Variant"/>
    <property type="match status" value="2"/>
</dbReference>
<evidence type="ECO:0000256" key="7">
    <source>
        <dbReference type="ARBA" id="ARBA00022741"/>
    </source>
</evidence>
<dbReference type="InterPro" id="IPR011009">
    <property type="entry name" value="Kinase-like_dom_sf"/>
</dbReference>
<evidence type="ECO:0000313" key="13">
    <source>
        <dbReference type="EnsemblMetazoa" id="CLYHEMP024272.1"/>
    </source>
</evidence>
<evidence type="ECO:0000256" key="10">
    <source>
        <dbReference type="PROSITE-ProRule" id="PRU00221"/>
    </source>
</evidence>
<evidence type="ECO:0000256" key="2">
    <source>
        <dbReference type="ARBA" id="ARBA00012513"/>
    </source>
</evidence>
<dbReference type="FunFam" id="1.10.510.10:FF:000497">
    <property type="entry name" value="Phosphoinositide 3-kinase regulatory subunit"/>
    <property type="match status" value="1"/>
</dbReference>
<dbReference type="Pfam" id="PF00069">
    <property type="entry name" value="Pkinase"/>
    <property type="match status" value="1"/>
</dbReference>
<dbReference type="PROSITE" id="PS50011">
    <property type="entry name" value="PROTEIN_KINASE_DOM"/>
    <property type="match status" value="1"/>
</dbReference>
<dbReference type="Gene3D" id="1.10.510.10">
    <property type="entry name" value="Transferase(Phosphotransferase) domain 1"/>
    <property type="match status" value="1"/>
</dbReference>